<gene>
    <name evidence="1" type="ORF">NM688_g2152</name>
</gene>
<evidence type="ECO:0000313" key="2">
    <source>
        <dbReference type="Proteomes" id="UP001148662"/>
    </source>
</evidence>
<accession>A0ACC1T9N5</accession>
<reference evidence="1" key="1">
    <citation type="submission" date="2022-07" db="EMBL/GenBank/DDBJ databases">
        <title>Genome Sequence of Phlebia brevispora.</title>
        <authorList>
            <person name="Buettner E."/>
        </authorList>
    </citation>
    <scope>NUCLEOTIDE SEQUENCE</scope>
    <source>
        <strain evidence="1">MPL23</strain>
    </source>
</reference>
<sequence>MSSPTCSNFPADHSVPVLFFSLDLAGQPAVVINALQPCTDLLDRRSNIYSDRPRLIIAGEVLSRSMLITIAGYNDLWRNLRRAAHEGFGTRAAQSYHGLQELEAALLTARLLRDPDGWDDYFKFSAASTVLSIVYGWSPKQFSQNTHIVQRINQIGCKLLNASKPGAHIVEIFPALHNLPTWLAPWKRDGDIWFNETTRFFVGLINEVKGKIHHDGAGHSFARYLLENKTGLNEEQTAWLAGTMFTAGMETTAAALSFFVLAMVLHPDIMHRAQAEIDNVIGRDRLPSFADETDLPYVVAIVKEVLRWRPVAPIIPRRCTQDDWYNGYLIPKGTYVFENVWAINHDPAVFPDPEEFRPERYLNRDGHLAEPIPDTHGQGHLSFGSGRRICAGKEVGNQALFINVATILWAAHIEKAVDDAGAPITPSRNDFHEDGLLLRPAPFKCVIRPRTPGAQTMLAGAIGPDVDDLL</sequence>
<dbReference type="EMBL" id="JANHOG010000261">
    <property type="protein sequence ID" value="KAJ3556207.1"/>
    <property type="molecule type" value="Genomic_DNA"/>
</dbReference>
<organism evidence="1 2">
    <name type="scientific">Phlebia brevispora</name>
    <dbReference type="NCBI Taxonomy" id="194682"/>
    <lineage>
        <taxon>Eukaryota</taxon>
        <taxon>Fungi</taxon>
        <taxon>Dikarya</taxon>
        <taxon>Basidiomycota</taxon>
        <taxon>Agaricomycotina</taxon>
        <taxon>Agaricomycetes</taxon>
        <taxon>Polyporales</taxon>
        <taxon>Meruliaceae</taxon>
        <taxon>Phlebia</taxon>
    </lineage>
</organism>
<name>A0ACC1T9N5_9APHY</name>
<proteinExistence type="predicted"/>
<dbReference type="Proteomes" id="UP001148662">
    <property type="component" value="Unassembled WGS sequence"/>
</dbReference>
<protein>
    <submittedName>
        <fullName evidence="1">Uncharacterized protein</fullName>
    </submittedName>
</protein>
<evidence type="ECO:0000313" key="1">
    <source>
        <dbReference type="EMBL" id="KAJ3556207.1"/>
    </source>
</evidence>
<keyword evidence="2" id="KW-1185">Reference proteome</keyword>
<comment type="caution">
    <text evidence="1">The sequence shown here is derived from an EMBL/GenBank/DDBJ whole genome shotgun (WGS) entry which is preliminary data.</text>
</comment>